<dbReference type="Proteomes" id="UP000092154">
    <property type="component" value="Unassembled WGS sequence"/>
</dbReference>
<gene>
    <name evidence="1" type="ORF">K503DRAFT_783307</name>
</gene>
<evidence type="ECO:0000313" key="1">
    <source>
        <dbReference type="EMBL" id="OAX37881.1"/>
    </source>
</evidence>
<dbReference type="EMBL" id="KV448325">
    <property type="protein sequence ID" value="OAX37881.1"/>
    <property type="molecule type" value="Genomic_DNA"/>
</dbReference>
<proteinExistence type="predicted"/>
<name>A0A1B7MZ90_9AGAM</name>
<evidence type="ECO:0000313" key="2">
    <source>
        <dbReference type="Proteomes" id="UP000092154"/>
    </source>
</evidence>
<sequence length="107" mass="12444">MIHGRGQRYYFLRDGTVGVFNRTDSVVPTSREPLRVCKGFPAYNISLHSFSKLPGTSDGRRKSASVALSFYYNLPFFWLKATSMRSFESPYSWVNTLDRLERPYYLN</sequence>
<organism evidence="1 2">
    <name type="scientific">Rhizopogon vinicolor AM-OR11-026</name>
    <dbReference type="NCBI Taxonomy" id="1314800"/>
    <lineage>
        <taxon>Eukaryota</taxon>
        <taxon>Fungi</taxon>
        <taxon>Dikarya</taxon>
        <taxon>Basidiomycota</taxon>
        <taxon>Agaricomycotina</taxon>
        <taxon>Agaricomycetes</taxon>
        <taxon>Agaricomycetidae</taxon>
        <taxon>Boletales</taxon>
        <taxon>Suillineae</taxon>
        <taxon>Rhizopogonaceae</taxon>
        <taxon>Rhizopogon</taxon>
    </lineage>
</organism>
<dbReference type="AlphaFoldDB" id="A0A1B7MZ90"/>
<protein>
    <submittedName>
        <fullName evidence="1">Uncharacterized protein</fullName>
    </submittedName>
</protein>
<dbReference type="InParanoid" id="A0A1B7MZ90"/>
<reference evidence="1 2" key="1">
    <citation type="submission" date="2016-06" db="EMBL/GenBank/DDBJ databases">
        <title>Comparative genomics of the ectomycorrhizal sister species Rhizopogon vinicolor and Rhizopogon vesiculosus (Basidiomycota: Boletales) reveals a divergence of the mating type B locus.</title>
        <authorList>
            <consortium name="DOE Joint Genome Institute"/>
            <person name="Mujic A.B."/>
            <person name="Kuo A."/>
            <person name="Tritt A."/>
            <person name="Lipzen A."/>
            <person name="Chen C."/>
            <person name="Johnson J."/>
            <person name="Sharma A."/>
            <person name="Barry K."/>
            <person name="Grigoriev I.V."/>
            <person name="Spatafora J.W."/>
        </authorList>
    </citation>
    <scope>NUCLEOTIDE SEQUENCE [LARGE SCALE GENOMIC DNA]</scope>
    <source>
        <strain evidence="1 2">AM-OR11-026</strain>
    </source>
</reference>
<keyword evidence="2" id="KW-1185">Reference proteome</keyword>
<accession>A0A1B7MZ90</accession>